<evidence type="ECO:0000256" key="5">
    <source>
        <dbReference type="ARBA" id="ARBA00022991"/>
    </source>
</evidence>
<dbReference type="SMART" id="SM00086">
    <property type="entry name" value="PAC"/>
    <property type="match status" value="2"/>
</dbReference>
<dbReference type="InterPro" id="IPR001610">
    <property type="entry name" value="PAC"/>
</dbReference>
<keyword evidence="5" id="KW-0157">Chromophore</keyword>
<feature type="domain" description="PAS" evidence="7">
    <location>
        <begin position="274"/>
        <end position="296"/>
    </location>
</feature>
<dbReference type="NCBIfam" id="TIGR00229">
    <property type="entry name" value="sensory_box"/>
    <property type="match status" value="2"/>
</dbReference>
<evidence type="ECO:0000313" key="8">
    <source>
        <dbReference type="EMBL" id="AML79651.1"/>
    </source>
</evidence>
<evidence type="ECO:0000259" key="7">
    <source>
        <dbReference type="PROSITE" id="PS50112"/>
    </source>
</evidence>
<dbReference type="InterPro" id="IPR035965">
    <property type="entry name" value="PAS-like_dom_sf"/>
</dbReference>
<protein>
    <submittedName>
        <fullName evidence="8">Putative LOV domain-containing protein</fullName>
    </submittedName>
</protein>
<dbReference type="Gene3D" id="3.30.450.20">
    <property type="entry name" value="PAS domain"/>
    <property type="match status" value="2"/>
</dbReference>
<sequence>MELASQLGLIDQSFDDRYSHYVHEALDELPDNFTITDPSIPGHPIVFASRGFLKMSGYSKDEVIGKNGGIFQGPRTCRRSLMEIRDAMREERAIQINLLNYRKDGGPFWMLFHMSPVFSKDDGRVIHFVAVQVPISRKRRRSGCGFRRSGGSLCEDGSKVQDFVFGSCRKEVCSDSLLELGRVSSLDQVLEHDDRELESEEPCDASDVEKRSAMTAMDNIFSVLTHYSESTGRLVCRKRCSMPGVVLNSSLIISLGRMKQSFVLTNPYLPDMPIVYASDAFLKLTGYARDEVLGRNCRFLSGMDTDTSTLYLIRESIKTEQSCTVRILNYRKNEGTFWNLLHISPVRDASGKVFLHTNY</sequence>
<evidence type="ECO:0000256" key="4">
    <source>
        <dbReference type="ARBA" id="ARBA00022643"/>
    </source>
</evidence>
<keyword evidence="3" id="KW-0285">Flavoprotein</keyword>
<dbReference type="GO" id="GO:0009881">
    <property type="term" value="F:photoreceptor activity"/>
    <property type="evidence" value="ECO:0007669"/>
    <property type="project" value="UniProtKB-KW"/>
</dbReference>
<dbReference type="EMBL" id="KU702167">
    <property type="protein sequence ID" value="AML79651.1"/>
    <property type="molecule type" value="mRNA"/>
</dbReference>
<proteinExistence type="evidence at transcript level"/>
<dbReference type="InterPro" id="IPR000014">
    <property type="entry name" value="PAS"/>
</dbReference>
<name>A0A140F7P7_9FABA</name>
<dbReference type="SMART" id="SM00091">
    <property type="entry name" value="PAS"/>
    <property type="match status" value="2"/>
</dbReference>
<dbReference type="FunFam" id="3.30.450.20:FF:000153">
    <property type="entry name" value="Protein TWIN LOV 1 isoform D"/>
    <property type="match status" value="1"/>
</dbReference>
<dbReference type="GO" id="GO:0009637">
    <property type="term" value="P:response to blue light"/>
    <property type="evidence" value="ECO:0007669"/>
    <property type="project" value="UniProtKB-ARBA"/>
</dbReference>
<dbReference type="AlphaFoldDB" id="A0A140F7P7"/>
<dbReference type="PANTHER" id="PTHR47429:SF2">
    <property type="entry name" value="PROTEIN TWIN LOV 1"/>
    <property type="match status" value="1"/>
</dbReference>
<dbReference type="GO" id="GO:0005634">
    <property type="term" value="C:nucleus"/>
    <property type="evidence" value="ECO:0007669"/>
    <property type="project" value="TreeGrafter"/>
</dbReference>
<keyword evidence="2" id="KW-0716">Sensory transduction</keyword>
<dbReference type="CDD" id="cd00130">
    <property type="entry name" value="PAS"/>
    <property type="match status" value="2"/>
</dbReference>
<feature type="domain" description="PAS" evidence="7">
    <location>
        <begin position="18"/>
        <end position="67"/>
    </location>
</feature>
<reference evidence="8" key="1">
    <citation type="journal article" date="2016" name="Proc. Natl. Acad. Sci. U.S.A.">
        <title>Functional and topological diversity of LOV domain photoreceptors.</title>
        <authorList>
            <person name="Glantz S.T."/>
            <person name="Carpenter E.J."/>
            <person name="Melkonian M."/>
            <person name="Gardner K.H."/>
            <person name="Boyden E.S."/>
            <person name="Wong G.K."/>
            <person name="Chow B.Y."/>
        </authorList>
    </citation>
    <scope>NUCLEOTIDE SEQUENCE</scope>
    <source>
        <strain evidence="8">ZSSR_2001275</strain>
    </source>
</reference>
<dbReference type="PROSITE" id="PS50112">
    <property type="entry name" value="PAS"/>
    <property type="match status" value="2"/>
</dbReference>
<keyword evidence="1" id="KW-0600">Photoreceptor protein</keyword>
<dbReference type="Pfam" id="PF13426">
    <property type="entry name" value="PAS_9"/>
    <property type="match status" value="2"/>
</dbReference>
<organism evidence="8">
    <name type="scientific">Xanthocercis zambesiaca</name>
    <dbReference type="NCBI Taxonomy" id="53932"/>
    <lineage>
        <taxon>Eukaryota</taxon>
        <taxon>Viridiplantae</taxon>
        <taxon>Streptophyta</taxon>
        <taxon>Embryophyta</taxon>
        <taxon>Tracheophyta</taxon>
        <taxon>Spermatophyta</taxon>
        <taxon>Magnoliopsida</taxon>
        <taxon>eudicotyledons</taxon>
        <taxon>Gunneridae</taxon>
        <taxon>Pentapetalae</taxon>
        <taxon>rosids</taxon>
        <taxon>fabids</taxon>
        <taxon>Fabales</taxon>
        <taxon>Fabaceae</taxon>
        <taxon>Papilionoideae</taxon>
        <taxon>ADA clade</taxon>
        <taxon>Angylocalyceae</taxon>
        <taxon>Xanthocercis</taxon>
    </lineage>
</organism>
<evidence type="ECO:0000256" key="1">
    <source>
        <dbReference type="ARBA" id="ARBA00022543"/>
    </source>
</evidence>
<dbReference type="PANTHER" id="PTHR47429">
    <property type="entry name" value="PROTEIN TWIN LOV 1"/>
    <property type="match status" value="1"/>
</dbReference>
<evidence type="ECO:0000256" key="2">
    <source>
        <dbReference type="ARBA" id="ARBA00022606"/>
    </source>
</evidence>
<accession>A0A140F7P7</accession>
<keyword evidence="4" id="KW-0288">FMN</keyword>
<evidence type="ECO:0000256" key="3">
    <source>
        <dbReference type="ARBA" id="ARBA00022630"/>
    </source>
</evidence>
<evidence type="ECO:0000256" key="6">
    <source>
        <dbReference type="ARBA" id="ARBA00023170"/>
    </source>
</evidence>
<dbReference type="SUPFAM" id="SSF55785">
    <property type="entry name" value="PYP-like sensor domain (PAS domain)"/>
    <property type="match status" value="2"/>
</dbReference>
<keyword evidence="6" id="KW-0675">Receptor</keyword>